<reference evidence="2 3" key="1">
    <citation type="journal article" date="2023" name="Plants (Basel)">
        <title>Bridging the Gap: Combining Genomics and Transcriptomics Approaches to Understand Stylosanthes scabra, an Orphan Legume from the Brazilian Caatinga.</title>
        <authorList>
            <person name="Ferreira-Neto J.R.C."/>
            <person name="da Silva M.D."/>
            <person name="Binneck E."/>
            <person name="de Melo N.F."/>
            <person name="da Silva R.H."/>
            <person name="de Melo A.L.T.M."/>
            <person name="Pandolfi V."/>
            <person name="Bustamante F.O."/>
            <person name="Brasileiro-Vidal A.C."/>
            <person name="Benko-Iseppon A.M."/>
        </authorList>
    </citation>
    <scope>NUCLEOTIDE SEQUENCE [LARGE SCALE GENOMIC DNA]</scope>
    <source>
        <tissue evidence="2">Leaves</tissue>
    </source>
</reference>
<comment type="caution">
    <text evidence="2">The sequence shown here is derived from an EMBL/GenBank/DDBJ whole genome shotgun (WGS) entry which is preliminary data.</text>
</comment>
<name>A0ABU6RQB4_9FABA</name>
<feature type="region of interest" description="Disordered" evidence="1">
    <location>
        <begin position="47"/>
        <end position="71"/>
    </location>
</feature>
<sequence length="122" mass="13345">MREQPEDRGGDIGTHGGDSIVSNDHCRGSLLFFCSPTTTAPWLRRRQEKLQQRWRRTGTASSFGSGGGDSSNRISLSLSLRFPSLSASNRDGDGDGSTASPRRRRLLSSFLQFLRVCGLIGD</sequence>
<evidence type="ECO:0000313" key="3">
    <source>
        <dbReference type="Proteomes" id="UP001341840"/>
    </source>
</evidence>
<organism evidence="2 3">
    <name type="scientific">Stylosanthes scabra</name>
    <dbReference type="NCBI Taxonomy" id="79078"/>
    <lineage>
        <taxon>Eukaryota</taxon>
        <taxon>Viridiplantae</taxon>
        <taxon>Streptophyta</taxon>
        <taxon>Embryophyta</taxon>
        <taxon>Tracheophyta</taxon>
        <taxon>Spermatophyta</taxon>
        <taxon>Magnoliopsida</taxon>
        <taxon>eudicotyledons</taxon>
        <taxon>Gunneridae</taxon>
        <taxon>Pentapetalae</taxon>
        <taxon>rosids</taxon>
        <taxon>fabids</taxon>
        <taxon>Fabales</taxon>
        <taxon>Fabaceae</taxon>
        <taxon>Papilionoideae</taxon>
        <taxon>50 kb inversion clade</taxon>
        <taxon>dalbergioids sensu lato</taxon>
        <taxon>Dalbergieae</taxon>
        <taxon>Pterocarpus clade</taxon>
        <taxon>Stylosanthes</taxon>
    </lineage>
</organism>
<protein>
    <submittedName>
        <fullName evidence="2">Uncharacterized protein</fullName>
    </submittedName>
</protein>
<evidence type="ECO:0000313" key="2">
    <source>
        <dbReference type="EMBL" id="MED6126144.1"/>
    </source>
</evidence>
<accession>A0ABU6RQB4</accession>
<keyword evidence="3" id="KW-1185">Reference proteome</keyword>
<proteinExistence type="predicted"/>
<gene>
    <name evidence="2" type="ORF">PIB30_075530</name>
</gene>
<feature type="compositionally biased region" description="Basic residues" evidence="1">
    <location>
        <begin position="47"/>
        <end position="56"/>
    </location>
</feature>
<evidence type="ECO:0000256" key="1">
    <source>
        <dbReference type="SAM" id="MobiDB-lite"/>
    </source>
</evidence>
<dbReference type="EMBL" id="JASCZI010031173">
    <property type="protein sequence ID" value="MED6126144.1"/>
    <property type="molecule type" value="Genomic_DNA"/>
</dbReference>
<dbReference type="Proteomes" id="UP001341840">
    <property type="component" value="Unassembled WGS sequence"/>
</dbReference>